<evidence type="ECO:0000259" key="5">
    <source>
        <dbReference type="Pfam" id="PF08281"/>
    </source>
</evidence>
<dbReference type="SUPFAM" id="SSF88659">
    <property type="entry name" value="Sigma3 and sigma4 domains of RNA polymerase sigma factors"/>
    <property type="match status" value="1"/>
</dbReference>
<keyword evidence="3" id="KW-0731">Sigma factor</keyword>
<dbReference type="InterPro" id="IPR036388">
    <property type="entry name" value="WH-like_DNA-bd_sf"/>
</dbReference>
<dbReference type="InterPro" id="IPR014284">
    <property type="entry name" value="RNA_pol_sigma-70_dom"/>
</dbReference>
<dbReference type="GO" id="GO:0003677">
    <property type="term" value="F:DNA binding"/>
    <property type="evidence" value="ECO:0007669"/>
    <property type="project" value="InterPro"/>
</dbReference>
<dbReference type="Gene3D" id="1.10.1740.10">
    <property type="match status" value="1"/>
</dbReference>
<dbReference type="InterPro" id="IPR013325">
    <property type="entry name" value="RNA_pol_sigma_r2"/>
</dbReference>
<dbReference type="EMBL" id="CP036281">
    <property type="protein sequence ID" value="QDU80401.1"/>
    <property type="molecule type" value="Genomic_DNA"/>
</dbReference>
<reference evidence="6 7" key="1">
    <citation type="submission" date="2019-02" db="EMBL/GenBank/DDBJ databases">
        <title>Deep-cultivation of Planctomycetes and their phenomic and genomic characterization uncovers novel biology.</title>
        <authorList>
            <person name="Wiegand S."/>
            <person name="Jogler M."/>
            <person name="Boedeker C."/>
            <person name="Pinto D."/>
            <person name="Vollmers J."/>
            <person name="Rivas-Marin E."/>
            <person name="Kohn T."/>
            <person name="Peeters S.H."/>
            <person name="Heuer A."/>
            <person name="Rast P."/>
            <person name="Oberbeckmann S."/>
            <person name="Bunk B."/>
            <person name="Jeske O."/>
            <person name="Meyerdierks A."/>
            <person name="Storesund J.E."/>
            <person name="Kallscheuer N."/>
            <person name="Luecker S."/>
            <person name="Lage O.M."/>
            <person name="Pohl T."/>
            <person name="Merkel B.J."/>
            <person name="Hornburger P."/>
            <person name="Mueller R.-W."/>
            <person name="Bruemmer F."/>
            <person name="Labrenz M."/>
            <person name="Spormann A.M."/>
            <person name="Op den Camp H."/>
            <person name="Overmann J."/>
            <person name="Amann R."/>
            <person name="Jetten M.S.M."/>
            <person name="Mascher T."/>
            <person name="Medema M.H."/>
            <person name="Devos D.P."/>
            <person name="Kaster A.-K."/>
            <person name="Ovreas L."/>
            <person name="Rohde M."/>
            <person name="Galperin M.Y."/>
            <person name="Jogler C."/>
        </authorList>
    </citation>
    <scope>NUCLEOTIDE SEQUENCE [LARGE SCALE GENOMIC DNA]</scope>
    <source>
        <strain evidence="6 7">Pla110</strain>
    </source>
</reference>
<name>A0A518CME0_9PLAN</name>
<dbReference type="InterPro" id="IPR039425">
    <property type="entry name" value="RNA_pol_sigma-70-like"/>
</dbReference>
<evidence type="ECO:0000256" key="3">
    <source>
        <dbReference type="ARBA" id="ARBA00023082"/>
    </source>
</evidence>
<proteinExistence type="inferred from homology"/>
<dbReference type="InterPro" id="IPR013249">
    <property type="entry name" value="RNA_pol_sigma70_r4_t2"/>
</dbReference>
<keyword evidence="2" id="KW-0805">Transcription regulation</keyword>
<dbReference type="InterPro" id="IPR013324">
    <property type="entry name" value="RNA_pol_sigma_r3/r4-like"/>
</dbReference>
<dbReference type="OrthoDB" id="260857at2"/>
<dbReference type="Proteomes" id="UP000317178">
    <property type="component" value="Chromosome"/>
</dbReference>
<dbReference type="RefSeq" id="WP_144995686.1">
    <property type="nucleotide sequence ID" value="NZ_CP036281.1"/>
</dbReference>
<dbReference type="AlphaFoldDB" id="A0A518CME0"/>
<dbReference type="Pfam" id="PF08281">
    <property type="entry name" value="Sigma70_r4_2"/>
    <property type="match status" value="1"/>
</dbReference>
<gene>
    <name evidence="6" type="ORF">Pla110_21300</name>
</gene>
<dbReference type="PANTHER" id="PTHR43133:SF51">
    <property type="entry name" value="RNA POLYMERASE SIGMA FACTOR"/>
    <property type="match status" value="1"/>
</dbReference>
<keyword evidence="7" id="KW-1185">Reference proteome</keyword>
<evidence type="ECO:0000313" key="7">
    <source>
        <dbReference type="Proteomes" id="UP000317178"/>
    </source>
</evidence>
<feature type="domain" description="RNA polymerase sigma factor 70 region 4 type 2" evidence="5">
    <location>
        <begin position="131"/>
        <end position="184"/>
    </location>
</feature>
<dbReference type="KEGG" id="plon:Pla110_21300"/>
<accession>A0A518CME0</accession>
<organism evidence="6 7">
    <name type="scientific">Polystyrenella longa</name>
    <dbReference type="NCBI Taxonomy" id="2528007"/>
    <lineage>
        <taxon>Bacteria</taxon>
        <taxon>Pseudomonadati</taxon>
        <taxon>Planctomycetota</taxon>
        <taxon>Planctomycetia</taxon>
        <taxon>Planctomycetales</taxon>
        <taxon>Planctomycetaceae</taxon>
        <taxon>Polystyrenella</taxon>
    </lineage>
</organism>
<dbReference type="GO" id="GO:0016987">
    <property type="term" value="F:sigma factor activity"/>
    <property type="evidence" value="ECO:0007669"/>
    <property type="project" value="UniProtKB-KW"/>
</dbReference>
<sequence>MALTEIDKNLLKRCLAEEPGAWKDFVDRFLGLFIHVIRHTASARSAQLSDQDVEDICSEIFLQLLANDHQVLARFQGESSLATYLTVISRRIVVREISQRRKAEALGHVTASRSSLDQASANLEVERWEDREQVRTLLNELPGNEAEIVKQYHLEGRSYREISAALGVPENTIGPTLTRARTRMKDNQVRS</sequence>
<evidence type="ECO:0000256" key="2">
    <source>
        <dbReference type="ARBA" id="ARBA00023015"/>
    </source>
</evidence>
<comment type="similarity">
    <text evidence="1">Belongs to the sigma-70 factor family. ECF subfamily.</text>
</comment>
<keyword evidence="4" id="KW-0804">Transcription</keyword>
<evidence type="ECO:0000313" key="6">
    <source>
        <dbReference type="EMBL" id="QDU80401.1"/>
    </source>
</evidence>
<evidence type="ECO:0000256" key="4">
    <source>
        <dbReference type="ARBA" id="ARBA00023163"/>
    </source>
</evidence>
<dbReference type="NCBIfam" id="TIGR02937">
    <property type="entry name" value="sigma70-ECF"/>
    <property type="match status" value="1"/>
</dbReference>
<dbReference type="Gene3D" id="1.10.10.10">
    <property type="entry name" value="Winged helix-like DNA-binding domain superfamily/Winged helix DNA-binding domain"/>
    <property type="match status" value="1"/>
</dbReference>
<dbReference type="CDD" id="cd06171">
    <property type="entry name" value="Sigma70_r4"/>
    <property type="match status" value="1"/>
</dbReference>
<dbReference type="SUPFAM" id="SSF88946">
    <property type="entry name" value="Sigma2 domain of RNA polymerase sigma factors"/>
    <property type="match status" value="1"/>
</dbReference>
<evidence type="ECO:0000256" key="1">
    <source>
        <dbReference type="ARBA" id="ARBA00010641"/>
    </source>
</evidence>
<dbReference type="GO" id="GO:0006352">
    <property type="term" value="P:DNA-templated transcription initiation"/>
    <property type="evidence" value="ECO:0007669"/>
    <property type="project" value="InterPro"/>
</dbReference>
<dbReference type="PANTHER" id="PTHR43133">
    <property type="entry name" value="RNA POLYMERASE ECF-TYPE SIGMA FACTO"/>
    <property type="match status" value="1"/>
</dbReference>
<protein>
    <submittedName>
        <fullName evidence="6">RNA polymerase sigma factor</fullName>
    </submittedName>
</protein>